<comment type="similarity">
    <text evidence="1">Belongs to the Nav/unc-53 family.</text>
</comment>
<feature type="compositionally biased region" description="Low complexity" evidence="4">
    <location>
        <begin position="197"/>
        <end position="215"/>
    </location>
</feature>
<dbReference type="InterPro" id="IPR057126">
    <property type="entry name" value="NAV1-like_ubiquitin-like"/>
</dbReference>
<feature type="compositionally biased region" description="Basic and acidic residues" evidence="4">
    <location>
        <begin position="236"/>
        <end position="251"/>
    </location>
</feature>
<keyword evidence="7" id="KW-1185">Reference proteome</keyword>
<evidence type="ECO:0000256" key="4">
    <source>
        <dbReference type="SAM" id="MobiDB-lite"/>
    </source>
</evidence>
<feature type="compositionally biased region" description="Basic and acidic residues" evidence="4">
    <location>
        <begin position="141"/>
        <end position="156"/>
    </location>
</feature>
<reference evidence="6" key="2">
    <citation type="submission" date="2022-10" db="EMBL/GenBank/DDBJ databases">
        <authorList>
            <consortium name="ENA_rothamsted_submissions"/>
            <consortium name="culmorum"/>
            <person name="King R."/>
        </authorList>
    </citation>
    <scope>NUCLEOTIDE SEQUENCE</scope>
</reference>
<feature type="region of interest" description="Disordered" evidence="4">
    <location>
        <begin position="1215"/>
        <end position="1234"/>
    </location>
</feature>
<dbReference type="EMBL" id="OU895878">
    <property type="protein sequence ID" value="CAG9803565.1"/>
    <property type="molecule type" value="Genomic_DNA"/>
</dbReference>
<dbReference type="InterPro" id="IPR027417">
    <property type="entry name" value="P-loop_NTPase"/>
</dbReference>
<dbReference type="Gene3D" id="3.40.50.300">
    <property type="entry name" value="P-loop containing nucleotide triphosphate hydrolases"/>
    <property type="match status" value="1"/>
</dbReference>
<name>A0A9N9RUG9_9DIPT</name>
<evidence type="ECO:0000256" key="1">
    <source>
        <dbReference type="ARBA" id="ARBA00006255"/>
    </source>
</evidence>
<dbReference type="OrthoDB" id="2161974at2759"/>
<gene>
    <name evidence="6" type="ORF">CHIRRI_LOCUS6463</name>
</gene>
<dbReference type="GO" id="GO:0005524">
    <property type="term" value="F:ATP binding"/>
    <property type="evidence" value="ECO:0007669"/>
    <property type="project" value="InterPro"/>
</dbReference>
<evidence type="ECO:0000256" key="2">
    <source>
        <dbReference type="ARBA" id="ARBA00023054"/>
    </source>
</evidence>
<dbReference type="InterPro" id="IPR003593">
    <property type="entry name" value="AAA+_ATPase"/>
</dbReference>
<dbReference type="Pfam" id="PF23092">
    <property type="entry name" value="Ubiquitin_6"/>
    <property type="match status" value="1"/>
</dbReference>
<evidence type="ECO:0000259" key="5">
    <source>
        <dbReference type="SMART" id="SM00382"/>
    </source>
</evidence>
<reference evidence="6" key="1">
    <citation type="submission" date="2022-01" db="EMBL/GenBank/DDBJ databases">
        <authorList>
            <person name="King R."/>
        </authorList>
    </citation>
    <scope>NUCLEOTIDE SEQUENCE</scope>
</reference>
<dbReference type="Pfam" id="PF25408">
    <property type="entry name" value="AAA_lid_NAV1"/>
    <property type="match status" value="1"/>
</dbReference>
<feature type="region of interest" description="Disordered" evidence="4">
    <location>
        <begin position="1"/>
        <end position="251"/>
    </location>
</feature>
<dbReference type="SUPFAM" id="SSF52540">
    <property type="entry name" value="P-loop containing nucleoside triphosphate hydrolases"/>
    <property type="match status" value="1"/>
</dbReference>
<organism evidence="6 7">
    <name type="scientific">Chironomus riparius</name>
    <dbReference type="NCBI Taxonomy" id="315576"/>
    <lineage>
        <taxon>Eukaryota</taxon>
        <taxon>Metazoa</taxon>
        <taxon>Ecdysozoa</taxon>
        <taxon>Arthropoda</taxon>
        <taxon>Hexapoda</taxon>
        <taxon>Insecta</taxon>
        <taxon>Pterygota</taxon>
        <taxon>Neoptera</taxon>
        <taxon>Endopterygota</taxon>
        <taxon>Diptera</taxon>
        <taxon>Nematocera</taxon>
        <taxon>Chironomoidea</taxon>
        <taxon>Chironomidae</taxon>
        <taxon>Chironominae</taxon>
        <taxon>Chironomus</taxon>
    </lineage>
</organism>
<evidence type="ECO:0000313" key="7">
    <source>
        <dbReference type="Proteomes" id="UP001153620"/>
    </source>
</evidence>
<sequence>MGNTNSSSQKRDGRKCQSLPCSPDIRRQLPVPTKLNGNGTSIPLPATVLVARRSTEKGRGIPVPNGQSSMIRYPSGTPSSENSRPSSPPDLKSNDKLRFQQNSKIPPSPYNIAHDASMISNVSENAQSTIQQSNGTVKQSMLDKLKLFNKDKERSKSSKRTSSSSGFSSARSDSSLSLNNDPNATSATKNKKNDALTKVTSSSSSSTVSTQKSSKLLASKGIKETPGLPSAIKMQSKNENKKEKSLGRNISDENITKLQKVPTVKFVPQIQQINQNDLRIKQPLQPQQQQQPVLRKIEIRTDMKTGLTQSQLMQHQQHPKAIIQPTPVITSIPKPMAAIKGTSKTIHNEIKRDDINFDAKIDKQHIQHLNNSSMSLNSEHHKMQVVNPLTMSPLHNQLLIHAKCNGSSQSMSDSIHSASTNNHSNSSESSVIYRPSASESGGSEFYHSNMPTMQQHRNPIPNRKVDHFNDPLLTVATTNGHKFNTIPSKMNGAAMGIGNNHMATIIYEDGKQQGSSVVPLRSIMRNYNNNNNHHVTLPTRGARGGQNLVNGYYDEHNQGYCSDGDALRKTQIRYTDIENGYLSEGGVGGSNGVSNPHLMSIFRNRPQLPMTIAEERCRPSKDGNLESPEMDVNAENWNQREKQSIAMKNASNPKSRVKSVPQNFGYTKKSNGSATATEISTSAMTSRTAAVSAVPRSNKLAKVSGGTQTTTNDFQQKAMQSYKSYSLNGPGAAQLSQSVKDRFASGSNSLPKSGLDMHVFHARMAASRASSKINDGSLSDTYSDIKDYSSYSMWLRHSNTSSRLSDGGESIDSSMSLLTRNQRLIQHRNSTQSPGLKLNRSNSIRSTKSEKTYPSMLSRALMPSASNEIETEPYYCLPVNGNVPWSQPTSPTPRNLTGLISPTHTNSHRLVYHNKKNDEVHGSQISLMSGGSSMYGSTTEEQRQANEVRRLKRELTEAREQVMSLSSQLSTNTRMAMVKAQIPEGYATIRRSKSRAKKFRCTSTSSNETTISTTITTNHQQPQHFEMIDMNERNSINRKFESDIVYSNGNIKNKNNDIFNDDDEGVINDIETDGDVFLRNNIENENDDDDIYGTNNKRRTFQTFKPKENIGSNVDVSQQIRNNIISKSSRDLSHSNDYIQSLPYDLLMSPLKSPQYINQLNAMRNNNNNIINNNNINNTSKSIAIMNGNDAAVRQQQFPLYSRPDSPKYIKLFNNNRSTSPSADSMDNCSSNSSTTYSPAYLTNQQLQTITTTQITSFMNQDDDNLILIDSRKPPTVKSNSSLGYRKSFSHINRAHHQQQYTNGNGENNNINNRKHNGSFMSCKATNSQEFINGFEKPSISTLTMTKSLAMPSISTSNLYTRQRFATLAHPKEKSLHGANTKSTSSLNESHVYWDPVLDSKIGSQTTLRHKPAIPWWEIACKKEYRQSCPPMQAHVVNAFEKSLATMTNRLQSLTAATEKKESEITDMRQTIELLKKQSIQAGLTSAHIESMGVKMNVNGNGSPTKKSINGSHESGLQNGNGTMQRQLSTDSVCSINSLSSNCSMQDKKKKKGWLRSSFTKAFSRNAKISKTNRQMSLNGNLSESKASLPPPTQLKMIPKLPTANTVPDLGKPPISPTKLSNRQVTLIENAKPFDSIEVENHPIVEELKKQLREKDMVLTDIRLEALTQASQMETLKETVKAMRQEMMALRQNNDRLQKMVTSRSLAGSETSIGCPASPCSAGDSRRYSFATDSGHSRPPLDLPDNLDETEEEDEVPTPAPAPLSPHLMNDISPTLERISLSHDVLATPGEEISDSGDGKRISIAVYLGQAERYTKYMEELSECEHFNDVEDGLQHNSDNLKFHNHFNHSLDDPNNAEMIIACTYISGKTTWQNLDYIVRKTFKDYLSRVDPGTNLGLNTDSITSYHLGEAKRGPEMGFPELLPCGYIIGNVKSLYICLQGVGSLAFDTLIPRSIVHRYINLLTEHRRLILCGPKGTGKSHLARKLAEFLVAKSNRSPAESIATFNVDHKSSKDLQHYLSQIAEQASINCSMEELPAVIILDNLHHASELGDVFSCLLSAGPASKLPCIIGTMSQATCNTTNLQLHHNFRWVLTANHMEPVKGFLGRFLRRRLYDIELLNGSPQIQMEKIFRWLPTLVQHINSFLETHSSSDVTIGPQLFLECPIDVNDSQKWFLDLWNITLAPYMINAIKEGVQLYGRRGNAWTDPCLYIRETYPWPITPSTVPKLKTITAQDVGLEEAELLGSKEDPLLNMLNQLKEAASWNEIQQDDSDCVSLDSNFTHDSSVAEN</sequence>
<feature type="compositionally biased region" description="Low complexity" evidence="4">
    <location>
        <begin position="414"/>
        <end position="430"/>
    </location>
</feature>
<dbReference type="GO" id="GO:0016887">
    <property type="term" value="F:ATP hydrolysis activity"/>
    <property type="evidence" value="ECO:0007669"/>
    <property type="project" value="InterPro"/>
</dbReference>
<dbReference type="SMART" id="SM00382">
    <property type="entry name" value="AAA"/>
    <property type="match status" value="1"/>
</dbReference>
<keyword evidence="2 3" id="KW-0175">Coiled coil</keyword>
<dbReference type="InterPro" id="IPR039041">
    <property type="entry name" value="Nav/unc-53"/>
</dbReference>
<feature type="region of interest" description="Disordered" evidence="4">
    <location>
        <begin position="1702"/>
        <end position="1770"/>
    </location>
</feature>
<feature type="region of interest" description="Disordered" evidence="4">
    <location>
        <begin position="1300"/>
        <end position="1319"/>
    </location>
</feature>
<feature type="compositionally biased region" description="Acidic residues" evidence="4">
    <location>
        <begin position="1745"/>
        <end position="1756"/>
    </location>
</feature>
<feature type="compositionally biased region" description="Low complexity" evidence="4">
    <location>
        <begin position="75"/>
        <end position="85"/>
    </location>
</feature>
<dbReference type="InterPro" id="IPR057568">
    <property type="entry name" value="CortBP2_NAV1-like_AAA_lid"/>
</dbReference>
<feature type="domain" description="AAA+ ATPase" evidence="5">
    <location>
        <begin position="1965"/>
        <end position="2119"/>
    </location>
</feature>
<protein>
    <recommendedName>
        <fullName evidence="5">AAA+ ATPase domain-containing protein</fullName>
    </recommendedName>
</protein>
<dbReference type="Pfam" id="PF00004">
    <property type="entry name" value="AAA"/>
    <property type="match status" value="1"/>
</dbReference>
<dbReference type="GO" id="GO:0022008">
    <property type="term" value="P:neurogenesis"/>
    <property type="evidence" value="ECO:0007669"/>
    <property type="project" value="InterPro"/>
</dbReference>
<dbReference type="PANTHER" id="PTHR12784">
    <property type="entry name" value="STEERIN"/>
    <property type="match status" value="1"/>
</dbReference>
<feature type="compositionally biased region" description="Polar residues" evidence="4">
    <location>
        <begin position="178"/>
        <end position="188"/>
    </location>
</feature>
<feature type="compositionally biased region" description="Low complexity" evidence="4">
    <location>
        <begin position="160"/>
        <end position="177"/>
    </location>
</feature>
<feature type="compositionally biased region" description="Polar residues" evidence="4">
    <location>
        <begin position="118"/>
        <end position="139"/>
    </location>
</feature>
<proteinExistence type="inferred from homology"/>
<feature type="region of interest" description="Disordered" evidence="4">
    <location>
        <begin position="647"/>
        <end position="695"/>
    </location>
</feature>
<feature type="region of interest" description="Disordered" evidence="4">
    <location>
        <begin position="407"/>
        <end position="443"/>
    </location>
</feature>
<dbReference type="InterPro" id="IPR003959">
    <property type="entry name" value="ATPase_AAA_core"/>
</dbReference>
<evidence type="ECO:0000256" key="3">
    <source>
        <dbReference type="SAM" id="Coils"/>
    </source>
</evidence>
<feature type="compositionally biased region" description="Polar residues" evidence="4">
    <location>
        <begin position="1702"/>
        <end position="1712"/>
    </location>
</feature>
<dbReference type="FunFam" id="3.40.50.300:FF:001111">
    <property type="entry name" value="neuron navigator 2 isoform X3"/>
    <property type="match status" value="1"/>
</dbReference>
<feature type="coiled-coil region" evidence="3">
    <location>
        <begin position="1645"/>
        <end position="1700"/>
    </location>
</feature>
<feature type="coiled-coil region" evidence="3">
    <location>
        <begin position="941"/>
        <end position="968"/>
    </location>
</feature>
<feature type="coiled-coil region" evidence="3">
    <location>
        <begin position="1437"/>
        <end position="1478"/>
    </location>
</feature>
<feature type="compositionally biased region" description="Low complexity" evidence="4">
    <location>
        <begin position="1303"/>
        <end position="1312"/>
    </location>
</feature>
<dbReference type="Proteomes" id="UP001153620">
    <property type="component" value="Chromosome 2"/>
</dbReference>
<feature type="compositionally biased region" description="Polar residues" evidence="4">
    <location>
        <begin position="649"/>
        <end position="689"/>
    </location>
</feature>
<dbReference type="PANTHER" id="PTHR12784:SF28">
    <property type="entry name" value="PROTEIN SICKIE"/>
    <property type="match status" value="1"/>
</dbReference>
<accession>A0A9N9RUG9</accession>
<evidence type="ECO:0000313" key="6">
    <source>
        <dbReference type="EMBL" id="CAG9803565.1"/>
    </source>
</evidence>